<keyword evidence="2" id="KW-1185">Reference proteome</keyword>
<evidence type="ECO:0000313" key="2">
    <source>
        <dbReference type="Proteomes" id="UP001519311"/>
    </source>
</evidence>
<name>A0ABS4VDY8_9ACTN</name>
<dbReference type="Proteomes" id="UP001519311">
    <property type="component" value="Unassembled WGS sequence"/>
</dbReference>
<organism evidence="1 2">
    <name type="scientific">Streptomyces clavifer</name>
    <dbReference type="NCBI Taxonomy" id="68188"/>
    <lineage>
        <taxon>Bacteria</taxon>
        <taxon>Bacillati</taxon>
        <taxon>Actinomycetota</taxon>
        <taxon>Actinomycetes</taxon>
        <taxon>Kitasatosporales</taxon>
        <taxon>Streptomycetaceae</taxon>
        <taxon>Streptomyces</taxon>
    </lineage>
</organism>
<dbReference type="EMBL" id="JAGINS010000001">
    <property type="protein sequence ID" value="MBP2362145.1"/>
    <property type="molecule type" value="Genomic_DNA"/>
</dbReference>
<evidence type="ECO:0000313" key="1">
    <source>
        <dbReference type="EMBL" id="MBP2362145.1"/>
    </source>
</evidence>
<proteinExistence type="predicted"/>
<protein>
    <submittedName>
        <fullName evidence="1">Uncharacterized protein</fullName>
    </submittedName>
</protein>
<reference evidence="1 2" key="1">
    <citation type="submission" date="2021-03" db="EMBL/GenBank/DDBJ databases">
        <title>Sequencing the genomes of 1000 actinobacteria strains.</title>
        <authorList>
            <person name="Klenk H.-P."/>
        </authorList>
    </citation>
    <scope>NUCLEOTIDE SEQUENCE [LARGE SCALE GENOMIC DNA]</scope>
    <source>
        <strain evidence="1 2">DSM 40843</strain>
    </source>
</reference>
<comment type="caution">
    <text evidence="1">The sequence shown here is derived from an EMBL/GenBank/DDBJ whole genome shotgun (WGS) entry which is preliminary data.</text>
</comment>
<accession>A0ABS4VDY8</accession>
<dbReference type="RefSeq" id="WP_209470777.1">
    <property type="nucleotide sequence ID" value="NZ_BMWJ01000022.1"/>
</dbReference>
<gene>
    <name evidence="1" type="ORF">JOF59_004545</name>
</gene>
<dbReference type="GeneID" id="97341729"/>
<sequence>MPAPAPTRTHRPDSDSIEVRLPWWAVALPALAFAALLLLISGPGQAHAATGAPALGRLLGQVLKLLAA</sequence>